<gene>
    <name evidence="2" type="ORF">NKR19_g7466</name>
</gene>
<dbReference type="InterPro" id="IPR050600">
    <property type="entry name" value="SETD3_SETD6_MTase"/>
</dbReference>
<dbReference type="GO" id="GO:0016279">
    <property type="term" value="F:protein-lysine N-methyltransferase activity"/>
    <property type="evidence" value="ECO:0007669"/>
    <property type="project" value="TreeGrafter"/>
</dbReference>
<dbReference type="PANTHER" id="PTHR13271">
    <property type="entry name" value="UNCHARACTERIZED PUTATIVE METHYLTRANSFERASE"/>
    <property type="match status" value="1"/>
</dbReference>
<evidence type="ECO:0000313" key="2">
    <source>
        <dbReference type="EMBL" id="KAJ9139343.1"/>
    </source>
</evidence>
<protein>
    <submittedName>
        <fullName evidence="2">SET domain-containing protein</fullName>
    </submittedName>
</protein>
<proteinExistence type="predicted"/>
<dbReference type="Gene3D" id="3.90.1410.10">
    <property type="entry name" value="set domain protein methyltransferase, domain 1"/>
    <property type="match status" value="1"/>
</dbReference>
<sequence length="487" mass="54867">MSRPDPYAVAAASKLRGVAFRDVECKSIEGKGWGLTTIKDLNTRNASIDDLPKLITIPHDLVLNQQTVDEYAKGSVEFKELYEAVGRQSPRRDVLLFLLVQLARGNPDLPSGTRIVSHSWTEYLKFLPEDVLVPTQWSTDERKLLDGTSLQAAVTAKLSALTSEFDYVYDKSYNMPFWYDVLWETEPRRVQDWIMLDAWYRSRCLELPRSGVSMVPYLDMANHSSNPTAYYDEDRRDDVVLLLRPGMSVRKGEEITISYGTDKPAAEILFTYGFLESTHDNKSKGGSLVLPFEDKRHDPLARAKLVAFGEPPKVHVSVDEEGAVAWECPFAYLACVNEEDGLEFRVLQDVEGNRELRVFWHEEDVTDRASDFEAVIRELPIYALVRLRAVAILQGCFEERLQQLGSQPFYDALGSNPAVREHCKVAAAALREIETAILEKAVEAMETEKAALIEDENVAAYFGSMEIAESDLVEGAAANDEEDDDFS</sequence>
<dbReference type="AlphaFoldDB" id="A0AA38RAC6"/>
<dbReference type="InterPro" id="IPR046341">
    <property type="entry name" value="SET_dom_sf"/>
</dbReference>
<dbReference type="Proteomes" id="UP001174691">
    <property type="component" value="Unassembled WGS sequence"/>
</dbReference>
<dbReference type="GO" id="GO:0005634">
    <property type="term" value="C:nucleus"/>
    <property type="evidence" value="ECO:0007669"/>
    <property type="project" value="TreeGrafter"/>
</dbReference>
<evidence type="ECO:0000259" key="1">
    <source>
        <dbReference type="PROSITE" id="PS50280"/>
    </source>
</evidence>
<dbReference type="SUPFAM" id="SSF82199">
    <property type="entry name" value="SET domain"/>
    <property type="match status" value="1"/>
</dbReference>
<dbReference type="EMBL" id="JANBVN010000130">
    <property type="protein sequence ID" value="KAJ9139343.1"/>
    <property type="molecule type" value="Genomic_DNA"/>
</dbReference>
<feature type="domain" description="SET" evidence="1">
    <location>
        <begin position="21"/>
        <end position="260"/>
    </location>
</feature>
<evidence type="ECO:0000313" key="3">
    <source>
        <dbReference type="Proteomes" id="UP001174691"/>
    </source>
</evidence>
<reference evidence="2" key="1">
    <citation type="submission" date="2022-07" db="EMBL/GenBank/DDBJ databases">
        <title>Fungi with potential for degradation of polypropylene.</title>
        <authorList>
            <person name="Gostincar C."/>
        </authorList>
    </citation>
    <scope>NUCLEOTIDE SEQUENCE</scope>
    <source>
        <strain evidence="2">EXF-13287</strain>
    </source>
</reference>
<accession>A0AA38RAC6</accession>
<name>A0AA38RAC6_9PEZI</name>
<dbReference type="InterPro" id="IPR001214">
    <property type="entry name" value="SET_dom"/>
</dbReference>
<dbReference type="PROSITE" id="PS50280">
    <property type="entry name" value="SET"/>
    <property type="match status" value="1"/>
</dbReference>
<organism evidence="2 3">
    <name type="scientific">Coniochaeta hoffmannii</name>
    <dbReference type="NCBI Taxonomy" id="91930"/>
    <lineage>
        <taxon>Eukaryota</taxon>
        <taxon>Fungi</taxon>
        <taxon>Dikarya</taxon>
        <taxon>Ascomycota</taxon>
        <taxon>Pezizomycotina</taxon>
        <taxon>Sordariomycetes</taxon>
        <taxon>Sordariomycetidae</taxon>
        <taxon>Coniochaetales</taxon>
        <taxon>Coniochaetaceae</taxon>
        <taxon>Coniochaeta</taxon>
    </lineage>
</organism>
<keyword evidence="3" id="KW-1185">Reference proteome</keyword>
<comment type="caution">
    <text evidence="2">The sequence shown here is derived from an EMBL/GenBank/DDBJ whole genome shotgun (WGS) entry which is preliminary data.</text>
</comment>
<dbReference type="PANTHER" id="PTHR13271:SF76">
    <property type="entry name" value="SET DOMAIN-CONTAINING PROTEIN 8"/>
    <property type="match status" value="1"/>
</dbReference>
<dbReference type="CDD" id="cd10527">
    <property type="entry name" value="SET_LSMT"/>
    <property type="match status" value="1"/>
</dbReference>